<organism evidence="1 2">
    <name type="scientific">Prunus armeniaca</name>
    <name type="common">Apricot</name>
    <name type="synonym">Armeniaca vulgaris</name>
    <dbReference type="NCBI Taxonomy" id="36596"/>
    <lineage>
        <taxon>Eukaryota</taxon>
        <taxon>Viridiplantae</taxon>
        <taxon>Streptophyta</taxon>
        <taxon>Embryophyta</taxon>
        <taxon>Tracheophyta</taxon>
        <taxon>Spermatophyta</taxon>
        <taxon>Magnoliopsida</taxon>
        <taxon>eudicotyledons</taxon>
        <taxon>Gunneridae</taxon>
        <taxon>Pentapetalae</taxon>
        <taxon>rosids</taxon>
        <taxon>fabids</taxon>
        <taxon>Rosales</taxon>
        <taxon>Rosaceae</taxon>
        <taxon>Amygdaloideae</taxon>
        <taxon>Amygdaleae</taxon>
        <taxon>Prunus</taxon>
    </lineage>
</organism>
<name>A0A6J5Y8K3_PRUAR</name>
<sequence length="109" mass="12323">MVRIVKVLTRTDVSQRLGVTTEMLNMLPPYNREHDVPVRVLDDTGMIYEFKLSVRAEGALKLFSNTKNGEPLSIAETLELGTSSISGSRKVWIIELNIEFTRLELCVEV</sequence>
<dbReference type="OrthoDB" id="1698378at2759"/>
<reference evidence="2" key="1">
    <citation type="journal article" date="2020" name="Genome Biol.">
        <title>Gamete binning: chromosome-level and haplotype-resolved genome assembly enabled by high-throughput single-cell sequencing of gamete genomes.</title>
        <authorList>
            <person name="Campoy J.A."/>
            <person name="Sun H."/>
            <person name="Goel M."/>
            <person name="Jiao W.-B."/>
            <person name="Folz-Donahue K."/>
            <person name="Wang N."/>
            <person name="Rubio M."/>
            <person name="Liu C."/>
            <person name="Kukat C."/>
            <person name="Ruiz D."/>
            <person name="Huettel B."/>
            <person name="Schneeberger K."/>
        </authorList>
    </citation>
    <scope>NUCLEOTIDE SEQUENCE [LARGE SCALE GENOMIC DNA]</scope>
    <source>
        <strain evidence="2">cv. Rojo Pasion</strain>
    </source>
</reference>
<evidence type="ECO:0000313" key="2">
    <source>
        <dbReference type="Proteomes" id="UP000507245"/>
    </source>
</evidence>
<gene>
    <name evidence="1" type="ORF">ORAREDHAP_LOCUS49690</name>
</gene>
<evidence type="ECO:0000313" key="1">
    <source>
        <dbReference type="EMBL" id="CAB4320733.1"/>
    </source>
</evidence>
<keyword evidence="2" id="KW-1185">Reference proteome</keyword>
<accession>A0A6J5Y8K3</accession>
<dbReference type="EMBL" id="CAEKKB010000008">
    <property type="protein sequence ID" value="CAB4320733.1"/>
    <property type="molecule type" value="Genomic_DNA"/>
</dbReference>
<dbReference type="Proteomes" id="UP000507245">
    <property type="component" value="Unassembled WGS sequence"/>
</dbReference>
<proteinExistence type="predicted"/>
<protein>
    <submittedName>
        <fullName evidence="1">Uncharacterized protein</fullName>
    </submittedName>
</protein>
<dbReference type="AlphaFoldDB" id="A0A6J5Y8K3"/>